<dbReference type="AlphaFoldDB" id="V5A4L2"/>
<evidence type="ECO:0000313" key="3">
    <source>
        <dbReference type="Proteomes" id="UP000017861"/>
    </source>
</evidence>
<feature type="region of interest" description="Disordered" evidence="1">
    <location>
        <begin position="148"/>
        <end position="177"/>
    </location>
</feature>
<evidence type="ECO:0000256" key="1">
    <source>
        <dbReference type="SAM" id="MobiDB-lite"/>
    </source>
</evidence>
<dbReference type="VEuPathDB" id="TriTrypDB:TCDM_12821"/>
<proteinExistence type="predicted"/>
<dbReference type="EMBL" id="AYLP01000711">
    <property type="protein sequence ID" value="ESS55690.1"/>
    <property type="molecule type" value="Genomic_DNA"/>
</dbReference>
<evidence type="ECO:0000313" key="2">
    <source>
        <dbReference type="EMBL" id="ESS55690.1"/>
    </source>
</evidence>
<reference evidence="2 3" key="1">
    <citation type="journal article" date="2014" name="Genome Announc.">
        <title>Trypanosoma cruzi Clone Dm28c Draft Genome Sequence.</title>
        <authorList>
            <person name="Grisard E.C."/>
            <person name="Teixeira S.M."/>
            <person name="de Almeida L.G."/>
            <person name="Stoco P.H."/>
            <person name="Gerber A.L."/>
            <person name="Talavera-Lopez C."/>
            <person name="Lima O.C."/>
            <person name="Andersson B."/>
            <person name="de Vasconcelos A.T."/>
        </authorList>
    </citation>
    <scope>NUCLEOTIDE SEQUENCE [LARGE SCALE GENOMIC DNA]</scope>
    <source>
        <strain evidence="2 3">Dm28c</strain>
    </source>
</reference>
<feature type="compositionally biased region" description="Polar residues" evidence="1">
    <location>
        <begin position="158"/>
        <end position="169"/>
    </location>
</feature>
<sequence length="240" mass="26507">MAALQPPSTVHVQGIGECVCCQQSARRSPFTWVGDAKQTAASYAQGIHREKKRKHGGSTQVRGTRVNINCTVRLAHRSPEVVTSLPHGARGLWLLWTEGMIRGKRGAMRSSSISVDCDASDALFSDSLQQRPSPSAAVGAFLLHEAPLHRRRHAHPPSKTQRGSAATRNRQQRVREEQTTMPMHISCGCRCVCLPTVTKEKKASEGTQPQWDVKKKITRDDRWNATLHGCPRCGNSQDIC</sequence>
<gene>
    <name evidence="2" type="ORF">TCDM_12821</name>
</gene>
<organism evidence="2 3">
    <name type="scientific">Trypanosoma cruzi Dm28c</name>
    <dbReference type="NCBI Taxonomy" id="1416333"/>
    <lineage>
        <taxon>Eukaryota</taxon>
        <taxon>Discoba</taxon>
        <taxon>Euglenozoa</taxon>
        <taxon>Kinetoplastea</taxon>
        <taxon>Metakinetoplastina</taxon>
        <taxon>Trypanosomatida</taxon>
        <taxon>Trypanosomatidae</taxon>
        <taxon>Trypanosoma</taxon>
        <taxon>Schizotrypanum</taxon>
    </lineage>
</organism>
<name>V5A4L2_TRYCR</name>
<dbReference type="Proteomes" id="UP000017861">
    <property type="component" value="Unassembled WGS sequence"/>
</dbReference>
<comment type="caution">
    <text evidence="2">The sequence shown here is derived from an EMBL/GenBank/DDBJ whole genome shotgun (WGS) entry which is preliminary data.</text>
</comment>
<protein>
    <submittedName>
        <fullName evidence="2">Uncharacterized protein</fullName>
    </submittedName>
</protein>
<accession>V5A4L2</accession>